<accession>E5XTA5</accession>
<dbReference type="EMBL" id="ACZI02000002">
    <property type="protein sequence ID" value="EFV12436.2"/>
    <property type="molecule type" value="Genomic_DNA"/>
</dbReference>
<evidence type="ECO:0000256" key="1">
    <source>
        <dbReference type="SAM" id="MobiDB-lite"/>
    </source>
</evidence>
<protein>
    <submittedName>
        <fullName evidence="2">Uncharacterized protein</fullName>
    </submittedName>
</protein>
<dbReference type="STRING" id="679197.HMPREF9336_02727"/>
<dbReference type="AlphaFoldDB" id="E5XTA5"/>
<dbReference type="Proteomes" id="UP000004816">
    <property type="component" value="Unassembled WGS sequence"/>
</dbReference>
<feature type="region of interest" description="Disordered" evidence="1">
    <location>
        <begin position="161"/>
        <end position="194"/>
    </location>
</feature>
<proteinExistence type="predicted"/>
<organism evidence="2 3">
    <name type="scientific">Segniliparus rugosus (strain ATCC BAA-974 / DSM 45345 / CCUG 50838 / CIP 108380 / JCM 13579 / CDC 945)</name>
    <dbReference type="NCBI Taxonomy" id="679197"/>
    <lineage>
        <taxon>Bacteria</taxon>
        <taxon>Bacillati</taxon>
        <taxon>Actinomycetota</taxon>
        <taxon>Actinomycetes</taxon>
        <taxon>Mycobacteriales</taxon>
        <taxon>Segniliparaceae</taxon>
        <taxon>Segniliparus</taxon>
    </lineage>
</organism>
<comment type="caution">
    <text evidence="2">The sequence shown here is derived from an EMBL/GenBank/DDBJ whole genome shotgun (WGS) entry which is preliminary data.</text>
</comment>
<gene>
    <name evidence="2" type="ORF">HMPREF9336_02727</name>
</gene>
<name>E5XTA5_SEGRC</name>
<feature type="compositionally biased region" description="Low complexity" evidence="1">
    <location>
        <begin position="178"/>
        <end position="194"/>
    </location>
</feature>
<reference evidence="2 3" key="1">
    <citation type="journal article" date="2011" name="Stand. Genomic Sci.">
        <title>High quality draft genome sequence of Segniliparus rugosus CDC 945(T)= (ATCC BAA-974(T)).</title>
        <authorList>
            <person name="Earl A.M."/>
            <person name="Desjardins C.A."/>
            <person name="Fitzgerald M.G."/>
            <person name="Arachchi H.M."/>
            <person name="Zeng Q."/>
            <person name="Mehta T."/>
            <person name="Griggs A."/>
            <person name="Birren B.W."/>
            <person name="Toney N.C."/>
            <person name="Carr J."/>
            <person name="Posey J."/>
            <person name="Butler W.R."/>
        </authorList>
    </citation>
    <scope>NUCLEOTIDE SEQUENCE [LARGE SCALE GENOMIC DNA]</scope>
    <source>
        <strain evidence="3">ATCC BAA-974 / DSM 45345 / CCUG 50838 / CIP 108380 / JCM 13579 / CDC 945</strain>
    </source>
</reference>
<evidence type="ECO:0000313" key="3">
    <source>
        <dbReference type="Proteomes" id="UP000004816"/>
    </source>
</evidence>
<evidence type="ECO:0000313" key="2">
    <source>
        <dbReference type="EMBL" id="EFV12436.2"/>
    </source>
</evidence>
<dbReference type="HOGENOM" id="CLU_1309402_0_0_11"/>
<sequence>MAGFGVAAFSHADPAPEAQSSCDALGAAARDSAANMDKIHGIAQTISPALPHPDNPELETGQVNIIDLFFKARDLSRSLRQSSGELRAAEAGIELEDLRDSADNLAQVNDETATSFDNASNPLAPRPPMNELANTMFDTVKNAIQAFQGFNGLYQKHCGEDLMPNYDEQPSAADVNEEAAPATDPAPAENDSEN</sequence>
<keyword evidence="3" id="KW-1185">Reference proteome</keyword>